<sequence length="326" mass="34766">MVVAPTARPRSHGGLAERESTMTRALITGATGYIGGSVAQRLVQDGFEVVALVRRSEDVARLEARGLKPQVGSLDDGALLARLASEADLVVNTADSDHRSTLEALLGALRGTGKRLVHTSGSSIVADHADGEASDRIYDEDTPFTPIPEKAARVAIDTLVRDAARDGVHSIVICPTMIYGRGTGVKRDSIQVPLLARVARERGAGVHIGAGLNAWSNVHIEDLVDLYALAIERAAPGSFFFAENGENSLRDIATALSHALGFGGKTVSWPIAEAIEQYGAEAARFGLASNSRVRGVRSRADLGWKPHRTALLDEIERGSYRDDFGR</sequence>
<evidence type="ECO:0000259" key="1">
    <source>
        <dbReference type="Pfam" id="PF01370"/>
    </source>
</evidence>
<dbReference type="PATRIC" id="fig|52.7.peg.6282"/>
<dbReference type="Proteomes" id="UP000067626">
    <property type="component" value="Chromosome"/>
</dbReference>
<dbReference type="PANTHER" id="PTHR48079:SF6">
    <property type="entry name" value="NAD(P)-BINDING DOMAIN-CONTAINING PROTEIN-RELATED"/>
    <property type="match status" value="1"/>
</dbReference>
<evidence type="ECO:0000313" key="3">
    <source>
        <dbReference type="Proteomes" id="UP000067626"/>
    </source>
</evidence>
<dbReference type="AlphaFoldDB" id="A0A0K1ELE4"/>
<organism evidence="2 3">
    <name type="scientific">Chondromyces crocatus</name>
    <dbReference type="NCBI Taxonomy" id="52"/>
    <lineage>
        <taxon>Bacteria</taxon>
        <taxon>Pseudomonadati</taxon>
        <taxon>Myxococcota</taxon>
        <taxon>Polyangia</taxon>
        <taxon>Polyangiales</taxon>
        <taxon>Polyangiaceae</taxon>
        <taxon>Chondromyces</taxon>
    </lineage>
</organism>
<dbReference type="PANTHER" id="PTHR48079">
    <property type="entry name" value="PROTEIN YEEZ"/>
    <property type="match status" value="1"/>
</dbReference>
<protein>
    <submittedName>
        <fullName evidence="2">Epimerase</fullName>
    </submittedName>
</protein>
<reference evidence="2 3" key="1">
    <citation type="submission" date="2015-07" db="EMBL/GenBank/DDBJ databases">
        <title>Genome analysis of myxobacterium Chondromyces crocatus Cm c5 reveals a high potential for natural compound synthesis and the genetic basis for the loss of fruiting body formation.</title>
        <authorList>
            <person name="Zaburannyi N."/>
            <person name="Bunk B."/>
            <person name="Maier J."/>
            <person name="Overmann J."/>
            <person name="Mueller R."/>
        </authorList>
    </citation>
    <scope>NUCLEOTIDE SEQUENCE [LARGE SCALE GENOMIC DNA]</scope>
    <source>
        <strain evidence="2 3">Cm c5</strain>
    </source>
</reference>
<dbReference type="GO" id="GO:0005737">
    <property type="term" value="C:cytoplasm"/>
    <property type="evidence" value="ECO:0007669"/>
    <property type="project" value="TreeGrafter"/>
</dbReference>
<dbReference type="KEGG" id="ccro:CMC5_057050"/>
<dbReference type="GO" id="GO:0004029">
    <property type="term" value="F:aldehyde dehydrogenase (NAD+) activity"/>
    <property type="evidence" value="ECO:0007669"/>
    <property type="project" value="TreeGrafter"/>
</dbReference>
<proteinExistence type="predicted"/>
<dbReference type="STRING" id="52.CMC5_057050"/>
<feature type="domain" description="NAD-dependent epimerase/dehydratase" evidence="1">
    <location>
        <begin position="25"/>
        <end position="234"/>
    </location>
</feature>
<dbReference type="InterPro" id="IPR001509">
    <property type="entry name" value="Epimerase_deHydtase"/>
</dbReference>
<dbReference type="EMBL" id="CP012159">
    <property type="protein sequence ID" value="AKT41497.1"/>
    <property type="molecule type" value="Genomic_DNA"/>
</dbReference>
<accession>A0A0K1ELE4</accession>
<dbReference type="InterPro" id="IPR051783">
    <property type="entry name" value="NAD(P)-dependent_oxidoreduct"/>
</dbReference>
<gene>
    <name evidence="2" type="ORF">CMC5_057050</name>
</gene>
<dbReference type="Gene3D" id="3.40.50.720">
    <property type="entry name" value="NAD(P)-binding Rossmann-like Domain"/>
    <property type="match status" value="1"/>
</dbReference>
<dbReference type="SUPFAM" id="SSF51735">
    <property type="entry name" value="NAD(P)-binding Rossmann-fold domains"/>
    <property type="match status" value="1"/>
</dbReference>
<dbReference type="Pfam" id="PF01370">
    <property type="entry name" value="Epimerase"/>
    <property type="match status" value="1"/>
</dbReference>
<name>A0A0K1ELE4_CHOCO</name>
<keyword evidence="3" id="KW-1185">Reference proteome</keyword>
<evidence type="ECO:0000313" key="2">
    <source>
        <dbReference type="EMBL" id="AKT41497.1"/>
    </source>
</evidence>
<dbReference type="InterPro" id="IPR036291">
    <property type="entry name" value="NAD(P)-bd_dom_sf"/>
</dbReference>